<keyword evidence="2" id="KW-1185">Reference proteome</keyword>
<evidence type="ECO:0000313" key="1">
    <source>
        <dbReference type="EMBL" id="KXG78097.1"/>
    </source>
</evidence>
<reference evidence="1 2" key="1">
    <citation type="submission" date="2015-12" db="EMBL/GenBank/DDBJ databases">
        <title>Draft genome sequnece of Fervidicola ferrireducens strain Y170.</title>
        <authorList>
            <person name="Patel B.K."/>
        </authorList>
    </citation>
    <scope>NUCLEOTIDE SEQUENCE [LARGE SCALE GENOMIC DNA]</scope>
    <source>
        <strain evidence="1 2">Y170</strain>
    </source>
</reference>
<comment type="caution">
    <text evidence="1">The sequence shown here is derived from an EMBL/GenBank/DDBJ whole genome shotgun (WGS) entry which is preliminary data.</text>
</comment>
<dbReference type="EMBL" id="LOED01000005">
    <property type="protein sequence ID" value="KXG78097.1"/>
    <property type="molecule type" value="Genomic_DNA"/>
</dbReference>
<dbReference type="InParanoid" id="A0A140LC22"/>
<dbReference type="AlphaFoldDB" id="A0A140LC22"/>
<accession>A0A140LC22</accession>
<gene>
    <name evidence="1" type="ORF">AN618_07160</name>
</gene>
<proteinExistence type="predicted"/>
<sequence>MGVQCVGRGRLDGDDAECALSRPAFLPVAGYAWRLLQFAFPVQPQARKEGIPRLPCFFDDLLPYVGGQGTIRRVLLELGAQSFVGRHGFTLEEGLPAPILDGIPEGSAAIPDCFEYLLLLLAGQNPDNVCSPHASILAQLAAAFILTLSRVGPSPGGSVISPL</sequence>
<protein>
    <submittedName>
        <fullName evidence="1">Uncharacterized protein</fullName>
    </submittedName>
</protein>
<evidence type="ECO:0000313" key="2">
    <source>
        <dbReference type="Proteomes" id="UP000070427"/>
    </source>
</evidence>
<dbReference type="Proteomes" id="UP000070427">
    <property type="component" value="Unassembled WGS sequence"/>
</dbReference>
<organism evidence="1 2">
    <name type="scientific">Fervidicola ferrireducens</name>
    <dbReference type="NCBI Taxonomy" id="520764"/>
    <lineage>
        <taxon>Bacteria</taxon>
        <taxon>Bacillati</taxon>
        <taxon>Bacillota</taxon>
        <taxon>Clostridia</taxon>
        <taxon>Thermosediminibacterales</taxon>
        <taxon>Thermosediminibacteraceae</taxon>
        <taxon>Fervidicola</taxon>
    </lineage>
</organism>
<name>A0A140LC22_9FIRM</name>